<gene>
    <name evidence="1" type="ORF">GGQ80_002077</name>
</gene>
<comment type="caution">
    <text evidence="1">The sequence shown here is derived from an EMBL/GenBank/DDBJ whole genome shotgun (WGS) entry which is preliminary data.</text>
</comment>
<dbReference type="Proteomes" id="UP000529795">
    <property type="component" value="Unassembled WGS sequence"/>
</dbReference>
<keyword evidence="2" id="KW-1185">Reference proteome</keyword>
<dbReference type="EMBL" id="JACIEV010000005">
    <property type="protein sequence ID" value="MBB4154167.1"/>
    <property type="molecule type" value="Genomic_DNA"/>
</dbReference>
<accession>A0A840FEW2</accession>
<name>A0A840FEW2_9SPHN</name>
<proteinExistence type="predicted"/>
<dbReference type="RefSeq" id="WP_221364321.1">
    <property type="nucleotide sequence ID" value="NZ_JACIEV010000005.1"/>
</dbReference>
<dbReference type="AlphaFoldDB" id="A0A840FEW2"/>
<evidence type="ECO:0000313" key="1">
    <source>
        <dbReference type="EMBL" id="MBB4154167.1"/>
    </source>
</evidence>
<organism evidence="1 2">
    <name type="scientific">Sphingomonas jinjuensis</name>
    <dbReference type="NCBI Taxonomy" id="535907"/>
    <lineage>
        <taxon>Bacteria</taxon>
        <taxon>Pseudomonadati</taxon>
        <taxon>Pseudomonadota</taxon>
        <taxon>Alphaproteobacteria</taxon>
        <taxon>Sphingomonadales</taxon>
        <taxon>Sphingomonadaceae</taxon>
        <taxon>Sphingomonas</taxon>
    </lineage>
</organism>
<reference evidence="1 2" key="1">
    <citation type="submission" date="2020-08" db="EMBL/GenBank/DDBJ databases">
        <title>Genomic Encyclopedia of Type Strains, Phase IV (KMG-IV): sequencing the most valuable type-strain genomes for metagenomic binning, comparative biology and taxonomic classification.</title>
        <authorList>
            <person name="Goeker M."/>
        </authorList>
    </citation>
    <scope>NUCLEOTIDE SEQUENCE [LARGE SCALE GENOMIC DNA]</scope>
    <source>
        <strain evidence="1 2">YC6723</strain>
    </source>
</reference>
<evidence type="ECO:0000313" key="2">
    <source>
        <dbReference type="Proteomes" id="UP000529795"/>
    </source>
</evidence>
<sequence length="85" mass="9510">MADAGITFAIASDRVAQYLAAETAVLAGQSTRFADGRELTRADLREIREGLAYWQAHVDRLNPNPPAMPLRRAVGRVRPGRYRMR</sequence>
<protein>
    <submittedName>
        <fullName evidence="1">Uncharacterized protein</fullName>
    </submittedName>
</protein>